<dbReference type="InterPro" id="IPR002822">
    <property type="entry name" value="Ni_insertion"/>
</dbReference>
<evidence type="ECO:0008006" key="4">
    <source>
        <dbReference type="Google" id="ProtNLM"/>
    </source>
</evidence>
<evidence type="ECO:0000313" key="3">
    <source>
        <dbReference type="Proteomes" id="UP000539075"/>
    </source>
</evidence>
<keyword evidence="3" id="KW-1185">Reference proteome</keyword>
<comment type="caution">
    <text evidence="2">The sequence shown here is derived from an EMBL/GenBank/DDBJ whole genome shotgun (WGS) entry which is preliminary data.</text>
</comment>
<sequence length="399" mass="43146">MWPGIPGIRSSDLRVRMEVYLDCGGGISGDMTLAALAHLGVDFFPLTAALEKAGVACEIELREEIRAAGPGRHIDVRWRQDEQPLRHPADIAAIFNAVDVPGTVRDRALSVLEALTLAEAYAHQIQPEEVHFHEVGAVDTLVDILGVCYGLEQLGVQRITSSFLPWFSGSIECAHGRIPLPAPATAWLLRNKPVYATDAREELITPTGAALLHALVDEFTGAPCGTFAAMGTGYGSRPAASGLRMWLLDASSRVDHQLGGRELVSQLETHLDHLTGEELGQALTALADIPEVLDVLWLPGIGKKSRPSGLLRVLCLTDHEGVAEQAVLRHTHTLGIRLQRLERLVSPRCAVTARVTGRDMPAKRYEIEGRSYVRPEADAVGRAAQEDGLGAPALRLIPD</sequence>
<organism evidence="2 3">
    <name type="scientific">Desulfovibrio intestinalis</name>
    <dbReference type="NCBI Taxonomy" id="58621"/>
    <lineage>
        <taxon>Bacteria</taxon>
        <taxon>Pseudomonadati</taxon>
        <taxon>Thermodesulfobacteriota</taxon>
        <taxon>Desulfovibrionia</taxon>
        <taxon>Desulfovibrionales</taxon>
        <taxon>Desulfovibrionaceae</taxon>
        <taxon>Desulfovibrio</taxon>
    </lineage>
</organism>
<evidence type="ECO:0000256" key="1">
    <source>
        <dbReference type="ARBA" id="ARBA00022596"/>
    </source>
</evidence>
<protein>
    <recommendedName>
        <fullName evidence="4">Nickel insertion protein</fullName>
    </recommendedName>
</protein>
<dbReference type="EMBL" id="JACHGO010000008">
    <property type="protein sequence ID" value="MBB5144459.1"/>
    <property type="molecule type" value="Genomic_DNA"/>
</dbReference>
<reference evidence="2 3" key="1">
    <citation type="submission" date="2020-08" db="EMBL/GenBank/DDBJ databases">
        <title>Genomic Encyclopedia of Type Strains, Phase IV (KMG-IV): sequencing the most valuable type-strain genomes for metagenomic binning, comparative biology and taxonomic classification.</title>
        <authorList>
            <person name="Goeker M."/>
        </authorList>
    </citation>
    <scope>NUCLEOTIDE SEQUENCE [LARGE SCALE GENOMIC DNA]</scope>
    <source>
        <strain evidence="2 3">DSM 11275</strain>
    </source>
</reference>
<gene>
    <name evidence="2" type="ORF">HNQ38_002574</name>
</gene>
<dbReference type="PANTHER" id="PTHR36566:SF1">
    <property type="entry name" value="PYRIDINIUM-3,5-BISTHIOCARBOXYLIC ACID MONONUCLEOTIDE NICKEL INSERTION PROTEIN"/>
    <property type="match status" value="1"/>
</dbReference>
<accession>A0A7W8C4X0</accession>
<dbReference type="Proteomes" id="UP000539075">
    <property type="component" value="Unassembled WGS sequence"/>
</dbReference>
<name>A0A7W8C4X0_9BACT</name>
<evidence type="ECO:0000313" key="2">
    <source>
        <dbReference type="EMBL" id="MBB5144459.1"/>
    </source>
</evidence>
<dbReference type="Gene3D" id="3.30.70.1380">
    <property type="entry name" value="Transcriptional regulatory protein pf0864 domain like"/>
    <property type="match status" value="1"/>
</dbReference>
<dbReference type="AlphaFoldDB" id="A0A7W8C4X0"/>
<dbReference type="PANTHER" id="PTHR36566">
    <property type="entry name" value="NICKEL INSERTION PROTEIN-RELATED"/>
    <property type="match status" value="1"/>
</dbReference>
<keyword evidence="1" id="KW-0533">Nickel</keyword>
<dbReference type="Pfam" id="PF01969">
    <property type="entry name" value="Ni_insertion"/>
    <property type="match status" value="1"/>
</dbReference>
<proteinExistence type="predicted"/>
<dbReference type="RefSeq" id="WP_343060182.1">
    <property type="nucleotide sequence ID" value="NZ_JACHGO010000008.1"/>
</dbReference>